<dbReference type="EMBL" id="UINC01151718">
    <property type="protein sequence ID" value="SVD45481.1"/>
    <property type="molecule type" value="Genomic_DNA"/>
</dbReference>
<name>A0A382VHW9_9ZZZZ</name>
<accession>A0A382VHW9</accession>
<proteinExistence type="predicted"/>
<feature type="domain" description="DUF1989" evidence="1">
    <location>
        <begin position="10"/>
        <end position="142"/>
    </location>
</feature>
<dbReference type="Pfam" id="PF09347">
    <property type="entry name" value="DUF1989"/>
    <property type="match status" value="1"/>
</dbReference>
<reference evidence="2" key="1">
    <citation type="submission" date="2018-05" db="EMBL/GenBank/DDBJ databases">
        <authorList>
            <person name="Lanie J.A."/>
            <person name="Ng W.-L."/>
            <person name="Kazmierczak K.M."/>
            <person name="Andrzejewski T.M."/>
            <person name="Davidsen T.M."/>
            <person name="Wayne K.J."/>
            <person name="Tettelin H."/>
            <person name="Glass J.I."/>
            <person name="Rusch D."/>
            <person name="Podicherti R."/>
            <person name="Tsui H.-C.T."/>
            <person name="Winkler M.E."/>
        </authorList>
    </citation>
    <scope>NUCLEOTIDE SEQUENCE</scope>
</reference>
<evidence type="ECO:0000259" key="1">
    <source>
        <dbReference type="Pfam" id="PF09347"/>
    </source>
</evidence>
<sequence>MTEFIEKFSVPKCSGKAFKVEAGQYFRVIESEGKQVAGLMFFNAHNYKEQFMAEFSGGLNYFQPPELGKIGSHYRLGELYSKVPYENLMLTVTDNKIGDHFLGTHCSRLMMEALGALGHRSCSDNFSDALNEFGMELEDVYSPSV</sequence>
<organism evidence="2">
    <name type="scientific">marine metagenome</name>
    <dbReference type="NCBI Taxonomy" id="408172"/>
    <lineage>
        <taxon>unclassified sequences</taxon>
        <taxon>metagenomes</taxon>
        <taxon>ecological metagenomes</taxon>
    </lineage>
</organism>
<dbReference type="PANTHER" id="PTHR31527">
    <property type="entry name" value="RE64534P"/>
    <property type="match status" value="1"/>
</dbReference>
<gene>
    <name evidence="2" type="ORF">METZ01_LOCUS398335</name>
</gene>
<dbReference type="PANTHER" id="PTHR31527:SF0">
    <property type="entry name" value="RE64534P"/>
    <property type="match status" value="1"/>
</dbReference>
<feature type="non-terminal residue" evidence="2">
    <location>
        <position position="145"/>
    </location>
</feature>
<protein>
    <recommendedName>
        <fullName evidence="1">DUF1989 domain-containing protein</fullName>
    </recommendedName>
</protein>
<dbReference type="InterPro" id="IPR018959">
    <property type="entry name" value="DUF1989"/>
</dbReference>
<evidence type="ECO:0000313" key="2">
    <source>
        <dbReference type="EMBL" id="SVD45481.1"/>
    </source>
</evidence>
<dbReference type="AlphaFoldDB" id="A0A382VHW9"/>